<keyword evidence="11" id="KW-1185">Reference proteome</keyword>
<dbReference type="Pfam" id="PF25198">
    <property type="entry name" value="Spore_GerAC_N"/>
    <property type="match status" value="1"/>
</dbReference>
<dbReference type="Pfam" id="PF05504">
    <property type="entry name" value="Spore_GerAC"/>
    <property type="match status" value="1"/>
</dbReference>
<keyword evidence="4" id="KW-0732">Signal</keyword>
<keyword evidence="5" id="KW-0472">Membrane</keyword>
<keyword evidence="6" id="KW-0564">Palmitate</keyword>
<feature type="domain" description="Spore germination GerAC-like C-terminal" evidence="8">
    <location>
        <begin position="219"/>
        <end position="386"/>
    </location>
</feature>
<dbReference type="PROSITE" id="PS51257">
    <property type="entry name" value="PROKAR_LIPOPROTEIN"/>
    <property type="match status" value="1"/>
</dbReference>
<evidence type="ECO:0000256" key="1">
    <source>
        <dbReference type="ARBA" id="ARBA00004635"/>
    </source>
</evidence>
<keyword evidence="3" id="KW-0309">Germination</keyword>
<evidence type="ECO:0000313" key="11">
    <source>
        <dbReference type="Proteomes" id="UP000538292"/>
    </source>
</evidence>
<dbReference type="EMBL" id="JACEOL010000035">
    <property type="protein sequence ID" value="MBA4602810.1"/>
    <property type="molecule type" value="Genomic_DNA"/>
</dbReference>
<keyword evidence="7" id="KW-0449">Lipoprotein</keyword>
<dbReference type="InterPro" id="IPR038501">
    <property type="entry name" value="Spore_GerAC_C_sf"/>
</dbReference>
<dbReference type="GO" id="GO:0016020">
    <property type="term" value="C:membrane"/>
    <property type="evidence" value="ECO:0007669"/>
    <property type="project" value="UniProtKB-SubCell"/>
</dbReference>
<organism evidence="10 11">
    <name type="scientific">Thermoactinomyces mirandus</name>
    <dbReference type="NCBI Taxonomy" id="2756294"/>
    <lineage>
        <taxon>Bacteria</taxon>
        <taxon>Bacillati</taxon>
        <taxon>Bacillota</taxon>
        <taxon>Bacilli</taxon>
        <taxon>Bacillales</taxon>
        <taxon>Thermoactinomycetaceae</taxon>
        <taxon>Thermoactinomyces</taxon>
    </lineage>
</organism>
<evidence type="ECO:0000256" key="6">
    <source>
        <dbReference type="ARBA" id="ARBA00023139"/>
    </source>
</evidence>
<dbReference type="NCBIfam" id="TIGR02887">
    <property type="entry name" value="spore_ger_x_C"/>
    <property type="match status" value="1"/>
</dbReference>
<dbReference type="InterPro" id="IPR057336">
    <property type="entry name" value="GerAC_N"/>
</dbReference>
<evidence type="ECO:0000256" key="3">
    <source>
        <dbReference type="ARBA" id="ARBA00022544"/>
    </source>
</evidence>
<dbReference type="PANTHER" id="PTHR35789:SF1">
    <property type="entry name" value="SPORE GERMINATION PROTEIN B3"/>
    <property type="match status" value="1"/>
</dbReference>
<comment type="similarity">
    <text evidence="2">Belongs to the GerABKC lipoprotein family.</text>
</comment>
<evidence type="ECO:0000256" key="4">
    <source>
        <dbReference type="ARBA" id="ARBA00022729"/>
    </source>
</evidence>
<comment type="caution">
    <text evidence="10">The sequence shown here is derived from an EMBL/GenBank/DDBJ whole genome shotgun (WGS) entry which is preliminary data.</text>
</comment>
<evidence type="ECO:0000259" key="8">
    <source>
        <dbReference type="Pfam" id="PF05504"/>
    </source>
</evidence>
<evidence type="ECO:0000256" key="2">
    <source>
        <dbReference type="ARBA" id="ARBA00007886"/>
    </source>
</evidence>
<evidence type="ECO:0000259" key="9">
    <source>
        <dbReference type="Pfam" id="PF25198"/>
    </source>
</evidence>
<dbReference type="Gene3D" id="3.30.300.210">
    <property type="entry name" value="Nutrient germinant receptor protein C, domain 3"/>
    <property type="match status" value="1"/>
</dbReference>
<proteinExistence type="inferred from homology"/>
<reference evidence="10 11" key="1">
    <citation type="submission" date="2020-07" db="EMBL/GenBank/DDBJ databases">
        <title>Thermoactinomyces phylogeny.</title>
        <authorList>
            <person name="Dunlap C."/>
        </authorList>
    </citation>
    <scope>NUCLEOTIDE SEQUENCE [LARGE SCALE GENOMIC DNA]</scope>
    <source>
        <strain evidence="10 11">AMNI-1</strain>
    </source>
</reference>
<evidence type="ECO:0000313" key="10">
    <source>
        <dbReference type="EMBL" id="MBA4602810.1"/>
    </source>
</evidence>
<comment type="subcellular location">
    <subcellularLocation>
        <location evidence="1">Membrane</location>
        <topology evidence="1">Lipid-anchor</topology>
    </subcellularLocation>
</comment>
<accession>A0A7W2ASM0</accession>
<gene>
    <name evidence="10" type="ORF">H2C83_10885</name>
</gene>
<protein>
    <submittedName>
        <fullName evidence="10">Ger(X)C family spore germination protein</fullName>
    </submittedName>
</protein>
<dbReference type="GO" id="GO:0009847">
    <property type="term" value="P:spore germination"/>
    <property type="evidence" value="ECO:0007669"/>
    <property type="project" value="InterPro"/>
</dbReference>
<dbReference type="Proteomes" id="UP000538292">
    <property type="component" value="Unassembled WGS sequence"/>
</dbReference>
<dbReference type="InterPro" id="IPR046953">
    <property type="entry name" value="Spore_GerAC-like_C"/>
</dbReference>
<evidence type="ECO:0000256" key="5">
    <source>
        <dbReference type="ARBA" id="ARBA00023136"/>
    </source>
</evidence>
<name>A0A7W2ASM0_9BACL</name>
<dbReference type="InterPro" id="IPR008844">
    <property type="entry name" value="Spore_GerAC-like"/>
</dbReference>
<dbReference type="RefSeq" id="WP_181740730.1">
    <property type="nucleotide sequence ID" value="NZ_JACEOL010000035.1"/>
</dbReference>
<evidence type="ECO:0000256" key="7">
    <source>
        <dbReference type="ARBA" id="ARBA00023288"/>
    </source>
</evidence>
<dbReference type="PANTHER" id="PTHR35789">
    <property type="entry name" value="SPORE GERMINATION PROTEIN B3"/>
    <property type="match status" value="1"/>
</dbReference>
<dbReference type="AlphaFoldDB" id="A0A7W2ASM0"/>
<feature type="domain" description="Spore germination protein N-terminal" evidence="9">
    <location>
        <begin position="28"/>
        <end position="209"/>
    </location>
</feature>
<sequence>MRWFLKRKRNIFIIYLILSLALLTGCWDNRDIEEVSFNLGIALDQADGDIKLEGEPPVITATFQNLAPKVTISGQAEIDFDNISITGNTISKISTELALLNPGTIISQHLKTIAISENLARHMNLENLLNDFQRNINTRISTNILIAKGNAKSVFEKNLGEKGNAIPALKILRIIDNDDFSLRLLKPATLAIVGDRLASEQSFLLPRVQKKGNEIVLEDAAVISGKTKKMVGLINSEEVNGFRWLVGKKGGGRLNIFNRKNNLIFTIQIFHMSSEIIPHVRGNQISFDVNVYGEGTLIEDWIENADAADNRFLQKLEKEAEQKIVYQMRSVLYKLQKQFRADVVGFGEALRIKYPQTFQKVKQNWDEMFADVPIEVHADLKIRNYGVKIKK</sequence>